<dbReference type="InterPro" id="IPR023365">
    <property type="entry name" value="Sortase_dom-sf"/>
</dbReference>
<organism evidence="5 6">
    <name type="scientific">Lactobacillus selangorensis</name>
    <dbReference type="NCBI Taxonomy" id="81857"/>
    <lineage>
        <taxon>Bacteria</taxon>
        <taxon>Bacillati</taxon>
        <taxon>Bacillota</taxon>
        <taxon>Bacilli</taxon>
        <taxon>Lactobacillales</taxon>
        <taxon>Lactobacillaceae</taxon>
        <taxon>Lactobacillus</taxon>
    </lineage>
</organism>
<feature type="compositionally biased region" description="Basic and acidic residues" evidence="3">
    <location>
        <begin position="60"/>
        <end position="69"/>
    </location>
</feature>
<dbReference type="NCBIfam" id="TIGR01076">
    <property type="entry name" value="sortase_fam"/>
    <property type="match status" value="1"/>
</dbReference>
<keyword evidence="6" id="KW-1185">Reference proteome</keyword>
<name>A0A0R2G720_9LACO</name>
<evidence type="ECO:0008006" key="8">
    <source>
        <dbReference type="Google" id="ProtNLM"/>
    </source>
</evidence>
<dbReference type="STRING" id="81857.IV38_GL000801"/>
<evidence type="ECO:0000313" key="5">
    <source>
        <dbReference type="EMBL" id="KRN32988.1"/>
    </source>
</evidence>
<reference evidence="6 7" key="1">
    <citation type="journal article" date="2015" name="Genome Announc.">
        <title>Expanding the biotechnology potential of lactobacilli through comparative genomics of 213 strains and associated genera.</title>
        <authorList>
            <person name="Sun Z."/>
            <person name="Harris H.M."/>
            <person name="McCann A."/>
            <person name="Guo C."/>
            <person name="Argimon S."/>
            <person name="Zhang W."/>
            <person name="Yang X."/>
            <person name="Jeffery I.B."/>
            <person name="Cooney J.C."/>
            <person name="Kagawa T.F."/>
            <person name="Liu W."/>
            <person name="Song Y."/>
            <person name="Salvetti E."/>
            <person name="Wrobel A."/>
            <person name="Rasinkangas P."/>
            <person name="Parkhill J."/>
            <person name="Rea M.C."/>
            <person name="O'Sullivan O."/>
            <person name="Ritari J."/>
            <person name="Douillard F.P."/>
            <person name="Paul Ross R."/>
            <person name="Yang R."/>
            <person name="Briner A.E."/>
            <person name="Felis G.E."/>
            <person name="de Vos W.M."/>
            <person name="Barrangou R."/>
            <person name="Klaenhammer T.R."/>
            <person name="Caufield P.W."/>
            <person name="Cui Y."/>
            <person name="Zhang H."/>
            <person name="O'Toole P.W."/>
        </authorList>
    </citation>
    <scope>NUCLEOTIDE SEQUENCE [LARGE SCALE GENOMIC DNA]</scope>
    <source>
        <strain evidence="4 7">ATCC BAA-66</strain>
        <strain evidence="5 6">DSM 13344</strain>
    </source>
</reference>
<accession>A0A0R2G720</accession>
<dbReference type="InterPro" id="IPR042002">
    <property type="entry name" value="Sortase_C"/>
</dbReference>
<dbReference type="Pfam" id="PF04203">
    <property type="entry name" value="Sortase"/>
    <property type="match status" value="1"/>
</dbReference>
<dbReference type="NCBIfam" id="NF033745">
    <property type="entry name" value="class_C_sortase"/>
    <property type="match status" value="1"/>
</dbReference>
<dbReference type="Gene3D" id="2.40.260.10">
    <property type="entry name" value="Sortase"/>
    <property type="match status" value="1"/>
</dbReference>
<dbReference type="CDD" id="cd05827">
    <property type="entry name" value="Sortase_C"/>
    <property type="match status" value="1"/>
</dbReference>
<evidence type="ECO:0000313" key="6">
    <source>
        <dbReference type="Proteomes" id="UP000051645"/>
    </source>
</evidence>
<dbReference type="EMBL" id="JQAT01000002">
    <property type="protein sequence ID" value="KRN28602.1"/>
    <property type="molecule type" value="Genomic_DNA"/>
</dbReference>
<feature type="region of interest" description="Disordered" evidence="3">
    <location>
        <begin position="44"/>
        <end position="105"/>
    </location>
</feature>
<evidence type="ECO:0000313" key="7">
    <source>
        <dbReference type="Proteomes" id="UP000051751"/>
    </source>
</evidence>
<evidence type="ECO:0000256" key="3">
    <source>
        <dbReference type="SAM" id="MobiDB-lite"/>
    </source>
</evidence>
<dbReference type="AlphaFoldDB" id="A0A0R2G720"/>
<feature type="active site" description="Acyl-thioester intermediate" evidence="2">
    <location>
        <position position="237"/>
    </location>
</feature>
<sequence length="254" mass="28476">MKKKIAIVIFLIGLLIFSWPSIYRTYKKWDGDQKIAQYERTVKKKKQADAQETSQHGKKNSKESKDNSSESKTTNSNDSGANQQQETDANQSDSANTATETGTTLADPFTSTIETAYRNQSGGKLAGYLVIPRLNERLPFYLGATAAHLSNGAAQIIGTAEPDAGRNTNMVVAGHRGYYGATMFRYVDQLKKGDSVYLHYGGQKLTYRVLRQEVIRPTQHDKLNPSADKEMMTLFTCHPYPANYQRLLVYCERV</sequence>
<feature type="compositionally biased region" description="Polar residues" evidence="3">
    <location>
        <begin position="80"/>
        <end position="105"/>
    </location>
</feature>
<evidence type="ECO:0000256" key="2">
    <source>
        <dbReference type="PIRSR" id="PIRSR605754-1"/>
    </source>
</evidence>
<dbReference type="SUPFAM" id="SSF63817">
    <property type="entry name" value="Sortase"/>
    <property type="match status" value="1"/>
</dbReference>
<proteinExistence type="predicted"/>
<gene>
    <name evidence="4" type="ORF">IV38_GL000801</name>
    <name evidence="5" type="ORF">IV40_GL001052</name>
</gene>
<evidence type="ECO:0000256" key="1">
    <source>
        <dbReference type="ARBA" id="ARBA00022801"/>
    </source>
</evidence>
<dbReference type="EMBL" id="JQAZ01000002">
    <property type="protein sequence ID" value="KRN32988.1"/>
    <property type="molecule type" value="Genomic_DNA"/>
</dbReference>
<protein>
    <recommendedName>
        <fullName evidence="8">Sortase</fullName>
    </recommendedName>
</protein>
<dbReference type="GO" id="GO:0016787">
    <property type="term" value="F:hydrolase activity"/>
    <property type="evidence" value="ECO:0007669"/>
    <property type="project" value="UniProtKB-KW"/>
</dbReference>
<dbReference type="Proteomes" id="UP000051751">
    <property type="component" value="Unassembled WGS sequence"/>
</dbReference>
<keyword evidence="1" id="KW-0378">Hydrolase</keyword>
<dbReference type="Proteomes" id="UP000051645">
    <property type="component" value="Unassembled WGS sequence"/>
</dbReference>
<dbReference type="InterPro" id="IPR005754">
    <property type="entry name" value="Sortase"/>
</dbReference>
<comment type="caution">
    <text evidence="5">The sequence shown here is derived from an EMBL/GenBank/DDBJ whole genome shotgun (WGS) entry which is preliminary data.</text>
</comment>
<evidence type="ECO:0000313" key="4">
    <source>
        <dbReference type="EMBL" id="KRN28602.1"/>
    </source>
</evidence>
<feature type="active site" description="Proton donor/acceptor" evidence="2">
    <location>
        <position position="175"/>
    </location>
</feature>
<dbReference type="RefSeq" id="WP_057769212.1">
    <property type="nucleotide sequence ID" value="NZ_JQAT01000002.1"/>
</dbReference>
<feature type="compositionally biased region" description="Low complexity" evidence="3">
    <location>
        <begin position="70"/>
        <end position="79"/>
    </location>
</feature>
<dbReference type="PATRIC" id="fig|81857.3.peg.803"/>